<dbReference type="AlphaFoldDB" id="A0A3N1D3A7"/>
<reference evidence="6 7" key="1">
    <citation type="submission" date="2018-11" db="EMBL/GenBank/DDBJ databases">
        <title>Sequencing the genomes of 1000 actinobacteria strains.</title>
        <authorList>
            <person name="Klenk H.-P."/>
        </authorList>
    </citation>
    <scope>NUCLEOTIDE SEQUENCE [LARGE SCALE GENOMIC DNA]</scope>
    <source>
        <strain evidence="6 7">DSM 44254</strain>
    </source>
</reference>
<organism evidence="6 7">
    <name type="scientific">Actinocorallia herbida</name>
    <dbReference type="NCBI Taxonomy" id="58109"/>
    <lineage>
        <taxon>Bacteria</taxon>
        <taxon>Bacillati</taxon>
        <taxon>Actinomycetota</taxon>
        <taxon>Actinomycetes</taxon>
        <taxon>Streptosporangiales</taxon>
        <taxon>Thermomonosporaceae</taxon>
        <taxon>Actinocorallia</taxon>
    </lineage>
</organism>
<proteinExistence type="predicted"/>
<feature type="transmembrane region" description="Helical" evidence="5">
    <location>
        <begin position="45"/>
        <end position="65"/>
    </location>
</feature>
<feature type="transmembrane region" description="Helical" evidence="5">
    <location>
        <begin position="99"/>
        <end position="118"/>
    </location>
</feature>
<evidence type="ECO:0000313" key="6">
    <source>
        <dbReference type="EMBL" id="ROO87976.1"/>
    </source>
</evidence>
<dbReference type="RefSeq" id="WP_123667197.1">
    <property type="nucleotide sequence ID" value="NZ_RJKE01000001.1"/>
</dbReference>
<evidence type="ECO:0000313" key="7">
    <source>
        <dbReference type="Proteomes" id="UP000272400"/>
    </source>
</evidence>
<accession>A0A3N1D3A7</accession>
<comment type="subcellular location">
    <subcellularLocation>
        <location evidence="1">Membrane</location>
        <topology evidence="1">Multi-pass membrane protein</topology>
    </subcellularLocation>
</comment>
<name>A0A3N1D3A7_9ACTN</name>
<feature type="transmembrane region" description="Helical" evidence="5">
    <location>
        <begin position="6"/>
        <end position="24"/>
    </location>
</feature>
<keyword evidence="3 5" id="KW-1133">Transmembrane helix</keyword>
<dbReference type="Pfam" id="PF13564">
    <property type="entry name" value="DoxX_2"/>
    <property type="match status" value="1"/>
</dbReference>
<dbReference type="OrthoDB" id="3790625at2"/>
<comment type="caution">
    <text evidence="6">The sequence shown here is derived from an EMBL/GenBank/DDBJ whole genome shotgun (WGS) entry which is preliminary data.</text>
</comment>
<sequence length="123" mass="12941">MNVTLWIVQGILAAMFGMAGVMKSTQPREKLVGSLPWVEDFSTPIVRLIGVVEFAAALGLVLPAATGIVPILTPLAASGLVVVMVGAIITHVRRKEPQAIVFNAVLLVAAAFVAWGRFGPHSL</sequence>
<evidence type="ECO:0000256" key="1">
    <source>
        <dbReference type="ARBA" id="ARBA00004141"/>
    </source>
</evidence>
<evidence type="ECO:0000256" key="4">
    <source>
        <dbReference type="ARBA" id="ARBA00023136"/>
    </source>
</evidence>
<keyword evidence="4 5" id="KW-0472">Membrane</keyword>
<gene>
    <name evidence="6" type="ORF">EDD29_5628</name>
</gene>
<evidence type="ECO:0000256" key="5">
    <source>
        <dbReference type="SAM" id="Phobius"/>
    </source>
</evidence>
<keyword evidence="2 5" id="KW-0812">Transmembrane</keyword>
<dbReference type="EMBL" id="RJKE01000001">
    <property type="protein sequence ID" value="ROO87976.1"/>
    <property type="molecule type" value="Genomic_DNA"/>
</dbReference>
<keyword evidence="7" id="KW-1185">Reference proteome</keyword>
<evidence type="ECO:0000256" key="2">
    <source>
        <dbReference type="ARBA" id="ARBA00022692"/>
    </source>
</evidence>
<dbReference type="InterPro" id="IPR032808">
    <property type="entry name" value="DoxX"/>
</dbReference>
<feature type="transmembrane region" description="Helical" evidence="5">
    <location>
        <begin position="71"/>
        <end position="92"/>
    </location>
</feature>
<protein>
    <submittedName>
        <fullName evidence="6">DoxX-like protein</fullName>
    </submittedName>
</protein>
<dbReference type="Proteomes" id="UP000272400">
    <property type="component" value="Unassembled WGS sequence"/>
</dbReference>
<dbReference type="GO" id="GO:0016020">
    <property type="term" value="C:membrane"/>
    <property type="evidence" value="ECO:0007669"/>
    <property type="project" value="UniProtKB-SubCell"/>
</dbReference>
<evidence type="ECO:0000256" key="3">
    <source>
        <dbReference type="ARBA" id="ARBA00022989"/>
    </source>
</evidence>